<dbReference type="InterPro" id="IPR005501">
    <property type="entry name" value="LamB/YcsF/PxpA-like"/>
</dbReference>
<accession>A0A090S343</accession>
<feature type="region of interest" description="Disordered" evidence="2">
    <location>
        <begin position="37"/>
        <end position="58"/>
    </location>
</feature>
<protein>
    <submittedName>
        <fullName evidence="3">Uncharacterized protein</fullName>
    </submittedName>
</protein>
<dbReference type="InterPro" id="IPR011330">
    <property type="entry name" value="Glyco_hydro/deAcase_b/a-brl"/>
</dbReference>
<feature type="compositionally biased region" description="Basic and acidic residues" evidence="2">
    <location>
        <begin position="37"/>
        <end position="46"/>
    </location>
</feature>
<dbReference type="GO" id="GO:0005975">
    <property type="term" value="P:carbohydrate metabolic process"/>
    <property type="evidence" value="ECO:0007669"/>
    <property type="project" value="InterPro"/>
</dbReference>
<name>A0A090S343_9VIBR</name>
<dbReference type="Proteomes" id="UP000029228">
    <property type="component" value="Unassembled WGS sequence"/>
</dbReference>
<dbReference type="EMBL" id="BBMR01000007">
    <property type="protein sequence ID" value="GAL20919.1"/>
    <property type="molecule type" value="Genomic_DNA"/>
</dbReference>
<gene>
    <name evidence="3" type="ORF">JCM19235_194</name>
</gene>
<keyword evidence="1" id="KW-0547">Nucleotide-binding</keyword>
<evidence type="ECO:0000256" key="2">
    <source>
        <dbReference type="SAM" id="MobiDB-lite"/>
    </source>
</evidence>
<proteinExistence type="predicted"/>
<evidence type="ECO:0000313" key="3">
    <source>
        <dbReference type="EMBL" id="GAL20919.1"/>
    </source>
</evidence>
<comment type="caution">
    <text evidence="3">The sequence shown here is derived from an EMBL/GenBank/DDBJ whole genome shotgun (WGS) entry which is preliminary data.</text>
</comment>
<evidence type="ECO:0000256" key="1">
    <source>
        <dbReference type="ARBA" id="ARBA00022741"/>
    </source>
</evidence>
<sequence length="58" mass="6789">MAVPEREHYLELASGYGVELLFEAFVDRVYADDGRLTPRTLQDHHTPRLRPLHPKPYN</sequence>
<feature type="compositionally biased region" description="Basic residues" evidence="2">
    <location>
        <begin position="47"/>
        <end position="58"/>
    </location>
</feature>
<dbReference type="Pfam" id="PF03746">
    <property type="entry name" value="LamB_YcsF"/>
    <property type="match status" value="1"/>
</dbReference>
<reference evidence="3 4" key="1">
    <citation type="submission" date="2014-09" db="EMBL/GenBank/DDBJ databases">
        <title>Vibrio maritimus JCM 19235. (C45) whole genome shotgun sequence.</title>
        <authorList>
            <person name="Sawabe T."/>
            <person name="Meirelles P."/>
            <person name="Nakanishi M."/>
            <person name="Sayaka M."/>
            <person name="Hattori M."/>
            <person name="Ohkuma M."/>
        </authorList>
    </citation>
    <scope>NUCLEOTIDE SEQUENCE [LARGE SCALE GENOMIC DNA]</scope>
    <source>
        <strain evidence="4">JCM19235</strain>
    </source>
</reference>
<evidence type="ECO:0000313" key="4">
    <source>
        <dbReference type="Proteomes" id="UP000029228"/>
    </source>
</evidence>
<dbReference type="STRING" id="990268.JCM19235_194"/>
<keyword evidence="4" id="KW-1185">Reference proteome</keyword>
<dbReference type="Gene3D" id="3.20.20.370">
    <property type="entry name" value="Glycoside hydrolase/deacetylase"/>
    <property type="match status" value="1"/>
</dbReference>
<dbReference type="AlphaFoldDB" id="A0A090S343"/>
<dbReference type="SUPFAM" id="SSF88713">
    <property type="entry name" value="Glycoside hydrolase/deacetylase"/>
    <property type="match status" value="1"/>
</dbReference>
<organism evidence="3 4">
    <name type="scientific">Vibrio maritimus</name>
    <dbReference type="NCBI Taxonomy" id="990268"/>
    <lineage>
        <taxon>Bacteria</taxon>
        <taxon>Pseudomonadati</taxon>
        <taxon>Pseudomonadota</taxon>
        <taxon>Gammaproteobacteria</taxon>
        <taxon>Vibrionales</taxon>
        <taxon>Vibrionaceae</taxon>
        <taxon>Vibrio</taxon>
    </lineage>
</organism>